<evidence type="ECO:0000313" key="12">
    <source>
        <dbReference type="Proteomes" id="UP000294947"/>
    </source>
</evidence>
<dbReference type="Proteomes" id="UP000294947">
    <property type="component" value="Unassembled WGS sequence"/>
</dbReference>
<evidence type="ECO:0000256" key="3">
    <source>
        <dbReference type="ARBA" id="ARBA00022692"/>
    </source>
</evidence>
<feature type="transmembrane region" description="Helical" evidence="9">
    <location>
        <begin position="186"/>
        <end position="210"/>
    </location>
</feature>
<feature type="domain" description="HTH araC/xylS-type" evidence="10">
    <location>
        <begin position="83"/>
        <end position="146"/>
    </location>
</feature>
<evidence type="ECO:0000256" key="1">
    <source>
        <dbReference type="ARBA" id="ARBA00004651"/>
    </source>
</evidence>
<dbReference type="InterPro" id="IPR001123">
    <property type="entry name" value="LeuE-type"/>
</dbReference>
<dbReference type="PANTHER" id="PTHR46796:SF2">
    <property type="entry name" value="TRANSCRIPTIONAL REGULATORY PROTEIN"/>
    <property type="match status" value="1"/>
</dbReference>
<keyword evidence="5" id="KW-0805">Transcription regulation</keyword>
<evidence type="ECO:0000256" key="9">
    <source>
        <dbReference type="SAM" id="Phobius"/>
    </source>
</evidence>
<evidence type="ECO:0000259" key="10">
    <source>
        <dbReference type="PROSITE" id="PS01124"/>
    </source>
</evidence>
<evidence type="ECO:0000256" key="2">
    <source>
        <dbReference type="ARBA" id="ARBA00022475"/>
    </source>
</evidence>
<dbReference type="EMBL" id="SMKW01000133">
    <property type="protein sequence ID" value="TDD35004.1"/>
    <property type="molecule type" value="Genomic_DNA"/>
</dbReference>
<comment type="subcellular location">
    <subcellularLocation>
        <location evidence="1">Cell membrane</location>
        <topology evidence="1">Multi-pass membrane protein</topology>
    </subcellularLocation>
</comment>
<dbReference type="SUPFAM" id="SSF46689">
    <property type="entry name" value="Homeodomain-like"/>
    <property type="match status" value="1"/>
</dbReference>
<dbReference type="InterPro" id="IPR018060">
    <property type="entry name" value="HTH_AraC"/>
</dbReference>
<evidence type="ECO:0000256" key="8">
    <source>
        <dbReference type="ARBA" id="ARBA00023163"/>
    </source>
</evidence>
<organism evidence="11 12">
    <name type="scientific">Saccharopolyspora elongata</name>
    <dbReference type="NCBI Taxonomy" id="2530387"/>
    <lineage>
        <taxon>Bacteria</taxon>
        <taxon>Bacillati</taxon>
        <taxon>Actinomycetota</taxon>
        <taxon>Actinomycetes</taxon>
        <taxon>Pseudonocardiales</taxon>
        <taxon>Pseudonocardiaceae</taxon>
        <taxon>Saccharopolyspora</taxon>
    </lineage>
</organism>
<evidence type="ECO:0000256" key="7">
    <source>
        <dbReference type="ARBA" id="ARBA00023136"/>
    </source>
</evidence>
<evidence type="ECO:0000256" key="5">
    <source>
        <dbReference type="ARBA" id="ARBA00023015"/>
    </source>
</evidence>
<keyword evidence="12" id="KW-1185">Reference proteome</keyword>
<accession>A0A4R4XV13</accession>
<dbReference type="Gene3D" id="1.10.10.60">
    <property type="entry name" value="Homeodomain-like"/>
    <property type="match status" value="1"/>
</dbReference>
<dbReference type="PANTHER" id="PTHR46796">
    <property type="entry name" value="HTH-TYPE TRANSCRIPTIONAL ACTIVATOR RHAS-RELATED"/>
    <property type="match status" value="1"/>
</dbReference>
<dbReference type="Pfam" id="PF01810">
    <property type="entry name" value="LysE"/>
    <property type="match status" value="1"/>
</dbReference>
<evidence type="ECO:0000256" key="6">
    <source>
        <dbReference type="ARBA" id="ARBA00023125"/>
    </source>
</evidence>
<feature type="transmembrane region" description="Helical" evidence="9">
    <location>
        <begin position="144"/>
        <end position="166"/>
    </location>
</feature>
<keyword evidence="6" id="KW-0238">DNA-binding</keyword>
<evidence type="ECO:0000313" key="11">
    <source>
        <dbReference type="EMBL" id="TDD35004.1"/>
    </source>
</evidence>
<dbReference type="OrthoDB" id="2060755at2"/>
<protein>
    <submittedName>
        <fullName evidence="11">Helix-turn-helix domain-containing protein</fullName>
    </submittedName>
</protein>
<dbReference type="AlphaFoldDB" id="A0A4R4XV13"/>
<dbReference type="PROSITE" id="PS01124">
    <property type="entry name" value="HTH_ARAC_FAMILY_2"/>
    <property type="match status" value="1"/>
</dbReference>
<dbReference type="GO" id="GO:0006865">
    <property type="term" value="P:amino acid transport"/>
    <property type="evidence" value="ECO:0007669"/>
    <property type="project" value="InterPro"/>
</dbReference>
<dbReference type="InterPro" id="IPR009057">
    <property type="entry name" value="Homeodomain-like_sf"/>
</dbReference>
<dbReference type="GO" id="GO:0005886">
    <property type="term" value="C:plasma membrane"/>
    <property type="evidence" value="ECO:0007669"/>
    <property type="project" value="UniProtKB-SubCell"/>
</dbReference>
<keyword evidence="3 9" id="KW-0812">Transmembrane</keyword>
<gene>
    <name evidence="11" type="ORF">E1288_43765</name>
</gene>
<comment type="caution">
    <text evidence="11">The sequence shown here is derived from an EMBL/GenBank/DDBJ whole genome shotgun (WGS) entry which is preliminary data.</text>
</comment>
<keyword evidence="7 9" id="KW-0472">Membrane</keyword>
<dbReference type="InterPro" id="IPR050204">
    <property type="entry name" value="AraC_XylS_family_regulators"/>
</dbReference>
<dbReference type="GO" id="GO:0003700">
    <property type="term" value="F:DNA-binding transcription factor activity"/>
    <property type="evidence" value="ECO:0007669"/>
    <property type="project" value="InterPro"/>
</dbReference>
<keyword evidence="8" id="KW-0804">Transcription</keyword>
<dbReference type="SMART" id="SM00342">
    <property type="entry name" value="HTH_ARAC"/>
    <property type="match status" value="1"/>
</dbReference>
<feature type="transmembrane region" description="Helical" evidence="9">
    <location>
        <begin position="222"/>
        <end position="240"/>
    </location>
</feature>
<reference evidence="11 12" key="1">
    <citation type="submission" date="2019-03" db="EMBL/GenBank/DDBJ databases">
        <title>Draft genome sequences of novel Actinobacteria.</title>
        <authorList>
            <person name="Sahin N."/>
            <person name="Ay H."/>
            <person name="Saygin H."/>
        </authorList>
    </citation>
    <scope>NUCLEOTIDE SEQUENCE [LARGE SCALE GENOMIC DNA]</scope>
    <source>
        <strain evidence="11 12">7K502</strain>
    </source>
</reference>
<keyword evidence="4 9" id="KW-1133">Transmembrane helix</keyword>
<proteinExistence type="predicted"/>
<evidence type="ECO:0000256" key="4">
    <source>
        <dbReference type="ARBA" id="ARBA00022989"/>
    </source>
</evidence>
<keyword evidence="2" id="KW-1003">Cell membrane</keyword>
<name>A0A4R4XV13_9PSEU</name>
<sequence length="242" mass="26185">MVGDDERWSCVSVYVAPEVVTRKLGYEAEFHEPVVTAPALRAELLRLALSPVDATTPHLVQRLLDAVFTQAPLGPGRFSPEVAQAHSWLSGDAGRESLEPLSIGQVAAQLGWSRETFTRRFTQATGTPPYAWHLQERLRRARRLLRQGLSVGAAMSLTNPMNVVYWGGAAAAVSGALGEEPSWQSMAVFFIGFFAASLLWCWICAGAIALFRRALPARGVRAIEAVCGLSLVGLGIWLAASI</sequence>
<dbReference type="GO" id="GO:0043565">
    <property type="term" value="F:sequence-specific DNA binding"/>
    <property type="evidence" value="ECO:0007669"/>
    <property type="project" value="InterPro"/>
</dbReference>